<gene>
    <name evidence="2" type="ORF">SAMN02745124_01698</name>
</gene>
<dbReference type="InterPro" id="IPR039315">
    <property type="entry name" value="CheW"/>
</dbReference>
<dbReference type="Proteomes" id="UP000184139">
    <property type="component" value="Unassembled WGS sequence"/>
</dbReference>
<evidence type="ECO:0000313" key="3">
    <source>
        <dbReference type="Proteomes" id="UP000184139"/>
    </source>
</evidence>
<dbReference type="SMART" id="SM00260">
    <property type="entry name" value="CheW"/>
    <property type="match status" value="1"/>
</dbReference>
<evidence type="ECO:0000259" key="1">
    <source>
        <dbReference type="PROSITE" id="PS50851"/>
    </source>
</evidence>
<dbReference type="GO" id="GO:0005829">
    <property type="term" value="C:cytosol"/>
    <property type="evidence" value="ECO:0007669"/>
    <property type="project" value="TreeGrafter"/>
</dbReference>
<dbReference type="InterPro" id="IPR036061">
    <property type="entry name" value="CheW-like_dom_sf"/>
</dbReference>
<evidence type="ECO:0000313" key="2">
    <source>
        <dbReference type="EMBL" id="SHH74692.1"/>
    </source>
</evidence>
<name>A0A1M5VHC5_9BACT</name>
<dbReference type="PANTHER" id="PTHR22617:SF23">
    <property type="entry name" value="CHEMOTAXIS PROTEIN CHEW"/>
    <property type="match status" value="1"/>
</dbReference>
<dbReference type="AlphaFoldDB" id="A0A1M5VHC5"/>
<dbReference type="GO" id="GO:0007165">
    <property type="term" value="P:signal transduction"/>
    <property type="evidence" value="ECO:0007669"/>
    <property type="project" value="InterPro"/>
</dbReference>
<accession>A0A1M5VHC5</accession>
<protein>
    <submittedName>
        <fullName evidence="2">CheW-like domain-containing protein</fullName>
    </submittedName>
</protein>
<dbReference type="InterPro" id="IPR002545">
    <property type="entry name" value="CheW-lke_dom"/>
</dbReference>
<dbReference type="SUPFAM" id="SSF50341">
    <property type="entry name" value="CheW-like"/>
    <property type="match status" value="1"/>
</dbReference>
<proteinExistence type="predicted"/>
<dbReference type="RefSeq" id="WP_073375135.1">
    <property type="nucleotide sequence ID" value="NZ_FQXS01000008.1"/>
</dbReference>
<dbReference type="STRING" id="1121409.SAMN02745124_01698"/>
<dbReference type="Gene3D" id="2.40.50.180">
    <property type="entry name" value="CheA-289, Domain 4"/>
    <property type="match status" value="1"/>
</dbReference>
<dbReference type="PANTHER" id="PTHR22617">
    <property type="entry name" value="CHEMOTAXIS SENSOR HISTIDINE KINASE-RELATED"/>
    <property type="match status" value="1"/>
</dbReference>
<organism evidence="2 3">
    <name type="scientific">Desulfofustis glycolicus DSM 9705</name>
    <dbReference type="NCBI Taxonomy" id="1121409"/>
    <lineage>
        <taxon>Bacteria</taxon>
        <taxon>Pseudomonadati</taxon>
        <taxon>Thermodesulfobacteriota</taxon>
        <taxon>Desulfobulbia</taxon>
        <taxon>Desulfobulbales</taxon>
        <taxon>Desulfocapsaceae</taxon>
        <taxon>Desulfofustis</taxon>
    </lineage>
</organism>
<dbReference type="OrthoDB" id="9790406at2"/>
<dbReference type="Gene3D" id="2.30.30.40">
    <property type="entry name" value="SH3 Domains"/>
    <property type="match status" value="1"/>
</dbReference>
<reference evidence="2 3" key="1">
    <citation type="submission" date="2016-11" db="EMBL/GenBank/DDBJ databases">
        <authorList>
            <person name="Jaros S."/>
            <person name="Januszkiewicz K."/>
            <person name="Wedrychowicz H."/>
        </authorList>
    </citation>
    <scope>NUCLEOTIDE SEQUENCE [LARGE SCALE GENOMIC DNA]</scope>
    <source>
        <strain evidence="2 3">DSM 9705</strain>
    </source>
</reference>
<feature type="domain" description="CheW-like" evidence="1">
    <location>
        <begin position="52"/>
        <end position="193"/>
    </location>
</feature>
<dbReference type="PROSITE" id="PS50851">
    <property type="entry name" value="CHEW"/>
    <property type="match status" value="1"/>
</dbReference>
<dbReference type="Pfam" id="PF01584">
    <property type="entry name" value="CheW"/>
    <property type="match status" value="1"/>
</dbReference>
<dbReference type="EMBL" id="FQXS01000008">
    <property type="protein sequence ID" value="SHH74692.1"/>
    <property type="molecule type" value="Genomic_DNA"/>
</dbReference>
<keyword evidence="3" id="KW-1185">Reference proteome</keyword>
<sequence length="199" mass="21771">MTDTKTERQSAAAPSLDRLVQEIDDSLSEAADPQASQLGSSLVAGMERGKKGDSYILVAIGSGRLAVFLKDVVEVGDLPAVTWLPKVPDWVLGITNVRGEIVSVVDLPRFLKWPVDSSLRSGRMIILQHRDVKAAVQIESVLGMYRKTEQSEMVSGGPRLLGKNIEALPHGLTIDEQVFYVLDCRAMMTSEHFTGVQHD</sequence>
<dbReference type="GO" id="GO:0006935">
    <property type="term" value="P:chemotaxis"/>
    <property type="evidence" value="ECO:0007669"/>
    <property type="project" value="InterPro"/>
</dbReference>